<feature type="transmembrane region" description="Helical" evidence="1">
    <location>
        <begin position="6"/>
        <end position="24"/>
    </location>
</feature>
<keyword evidence="1" id="KW-1133">Transmembrane helix</keyword>
<accession>A0AAD5ML02</accession>
<gene>
    <name evidence="2" type="ORF">KIN20_007062</name>
</gene>
<comment type="caution">
    <text evidence="2">The sequence shown here is derived from an EMBL/GenBank/DDBJ whole genome shotgun (WGS) entry which is preliminary data.</text>
</comment>
<keyword evidence="1" id="KW-0812">Transmembrane</keyword>
<name>A0AAD5ML02_PARTN</name>
<evidence type="ECO:0000256" key="1">
    <source>
        <dbReference type="SAM" id="Phobius"/>
    </source>
</evidence>
<protein>
    <submittedName>
        <fullName evidence="2">Uncharacterized protein</fullName>
    </submittedName>
</protein>
<dbReference type="AlphaFoldDB" id="A0AAD5ML02"/>
<reference evidence="2" key="1">
    <citation type="submission" date="2021-06" db="EMBL/GenBank/DDBJ databases">
        <title>Parelaphostrongylus tenuis whole genome reference sequence.</title>
        <authorList>
            <person name="Garwood T.J."/>
            <person name="Larsen P.A."/>
            <person name="Fountain-Jones N.M."/>
            <person name="Garbe J.R."/>
            <person name="Macchietto M.G."/>
            <person name="Kania S.A."/>
            <person name="Gerhold R.W."/>
            <person name="Richards J.E."/>
            <person name="Wolf T.M."/>
        </authorList>
    </citation>
    <scope>NUCLEOTIDE SEQUENCE</scope>
    <source>
        <strain evidence="2">MNPRO001-30</strain>
        <tissue evidence="2">Meninges</tissue>
    </source>
</reference>
<organism evidence="2 3">
    <name type="scientific">Parelaphostrongylus tenuis</name>
    <name type="common">Meningeal worm</name>
    <dbReference type="NCBI Taxonomy" id="148309"/>
    <lineage>
        <taxon>Eukaryota</taxon>
        <taxon>Metazoa</taxon>
        <taxon>Ecdysozoa</taxon>
        <taxon>Nematoda</taxon>
        <taxon>Chromadorea</taxon>
        <taxon>Rhabditida</taxon>
        <taxon>Rhabditina</taxon>
        <taxon>Rhabditomorpha</taxon>
        <taxon>Strongyloidea</taxon>
        <taxon>Metastrongylidae</taxon>
        <taxon>Parelaphostrongylus</taxon>
    </lineage>
</organism>
<evidence type="ECO:0000313" key="2">
    <source>
        <dbReference type="EMBL" id="KAJ1351111.1"/>
    </source>
</evidence>
<proteinExistence type="predicted"/>
<evidence type="ECO:0000313" key="3">
    <source>
        <dbReference type="Proteomes" id="UP001196413"/>
    </source>
</evidence>
<sequence>MKEILIVMSIAVIVWLIVYCLIVAQRCVVDSKYAEDMKTISNTTDKERDLQPSLWLFDLNSSKHVISLSKYSFQQPQARLLVSAVLGEYIT</sequence>
<dbReference type="EMBL" id="JAHQIW010001009">
    <property type="protein sequence ID" value="KAJ1351111.1"/>
    <property type="molecule type" value="Genomic_DNA"/>
</dbReference>
<keyword evidence="3" id="KW-1185">Reference proteome</keyword>
<dbReference type="Proteomes" id="UP001196413">
    <property type="component" value="Unassembled WGS sequence"/>
</dbReference>
<keyword evidence="1" id="KW-0472">Membrane</keyword>